<evidence type="ECO:0000256" key="1">
    <source>
        <dbReference type="ARBA" id="ARBA00004123"/>
    </source>
</evidence>
<dbReference type="EMBL" id="OU503048">
    <property type="protein sequence ID" value="CAI9775344.1"/>
    <property type="molecule type" value="Genomic_DNA"/>
</dbReference>
<dbReference type="PROSITE" id="PS50863">
    <property type="entry name" value="B3"/>
    <property type="match status" value="2"/>
</dbReference>
<evidence type="ECO:0000256" key="4">
    <source>
        <dbReference type="ARBA" id="ARBA00023125"/>
    </source>
</evidence>
<dbReference type="PANTHER" id="PTHR31674:SF62">
    <property type="entry name" value="B3 DOMAIN-CONTAINING PROTEIN REM14-RELATED"/>
    <property type="match status" value="1"/>
</dbReference>
<organism evidence="8 9">
    <name type="scientific">Fraxinus pennsylvanica</name>
    <dbReference type="NCBI Taxonomy" id="56036"/>
    <lineage>
        <taxon>Eukaryota</taxon>
        <taxon>Viridiplantae</taxon>
        <taxon>Streptophyta</taxon>
        <taxon>Embryophyta</taxon>
        <taxon>Tracheophyta</taxon>
        <taxon>Spermatophyta</taxon>
        <taxon>Magnoliopsida</taxon>
        <taxon>eudicotyledons</taxon>
        <taxon>Gunneridae</taxon>
        <taxon>Pentapetalae</taxon>
        <taxon>asterids</taxon>
        <taxon>lamiids</taxon>
        <taxon>Lamiales</taxon>
        <taxon>Oleaceae</taxon>
        <taxon>Oleeae</taxon>
        <taxon>Fraxinus</taxon>
    </lineage>
</organism>
<keyword evidence="2" id="KW-0677">Repeat</keyword>
<evidence type="ECO:0000256" key="6">
    <source>
        <dbReference type="ARBA" id="ARBA00023242"/>
    </source>
</evidence>
<comment type="subcellular location">
    <subcellularLocation>
        <location evidence="1">Nucleus</location>
    </subcellularLocation>
</comment>
<dbReference type="SMART" id="SM01019">
    <property type="entry name" value="B3"/>
    <property type="match status" value="2"/>
</dbReference>
<keyword evidence="5" id="KW-0804">Transcription</keyword>
<keyword evidence="9" id="KW-1185">Reference proteome</keyword>
<dbReference type="CDD" id="cd10017">
    <property type="entry name" value="B3_DNA"/>
    <property type="match status" value="2"/>
</dbReference>
<evidence type="ECO:0000259" key="7">
    <source>
        <dbReference type="PROSITE" id="PS50863"/>
    </source>
</evidence>
<dbReference type="Proteomes" id="UP000834106">
    <property type="component" value="Chromosome 13"/>
</dbReference>
<proteinExistence type="predicted"/>
<feature type="domain" description="TF-B3" evidence="7">
    <location>
        <begin position="5"/>
        <end position="98"/>
    </location>
</feature>
<name>A0AAD2E301_9LAMI</name>
<dbReference type="InterPro" id="IPR003340">
    <property type="entry name" value="B3_DNA-bd"/>
</dbReference>
<dbReference type="InterPro" id="IPR039218">
    <property type="entry name" value="REM_fam"/>
</dbReference>
<dbReference type="Pfam" id="PF02362">
    <property type="entry name" value="B3"/>
    <property type="match status" value="2"/>
</dbReference>
<evidence type="ECO:0000313" key="8">
    <source>
        <dbReference type="EMBL" id="CAI9775344.1"/>
    </source>
</evidence>
<dbReference type="PANTHER" id="PTHR31674">
    <property type="entry name" value="B3 DOMAIN-CONTAINING PROTEIN REM-LIKE 3-RELATED"/>
    <property type="match status" value="1"/>
</dbReference>
<dbReference type="GO" id="GO:0003677">
    <property type="term" value="F:DNA binding"/>
    <property type="evidence" value="ECO:0007669"/>
    <property type="project" value="UniProtKB-KW"/>
</dbReference>
<gene>
    <name evidence="8" type="ORF">FPE_LOCUS22774</name>
</gene>
<protein>
    <recommendedName>
        <fullName evidence="7">TF-B3 domain-containing protein</fullName>
    </recommendedName>
</protein>
<evidence type="ECO:0000256" key="3">
    <source>
        <dbReference type="ARBA" id="ARBA00023015"/>
    </source>
</evidence>
<evidence type="ECO:0000256" key="2">
    <source>
        <dbReference type="ARBA" id="ARBA00022737"/>
    </source>
</evidence>
<dbReference type="GO" id="GO:0005634">
    <property type="term" value="C:nucleus"/>
    <property type="evidence" value="ECO:0007669"/>
    <property type="project" value="UniProtKB-SubCell"/>
</dbReference>
<dbReference type="AlphaFoldDB" id="A0AAD2E301"/>
<keyword evidence="3" id="KW-0805">Transcription regulation</keyword>
<dbReference type="SUPFAM" id="SSF101936">
    <property type="entry name" value="DNA-binding pseudobarrel domain"/>
    <property type="match status" value="2"/>
</dbReference>
<dbReference type="InterPro" id="IPR015300">
    <property type="entry name" value="DNA-bd_pseudobarrel_sf"/>
</dbReference>
<reference evidence="8" key="1">
    <citation type="submission" date="2023-05" db="EMBL/GenBank/DDBJ databases">
        <authorList>
            <person name="Huff M."/>
        </authorList>
    </citation>
    <scope>NUCLEOTIDE SEQUENCE</scope>
</reference>
<keyword evidence="4" id="KW-0238">DNA-binding</keyword>
<dbReference type="Gene3D" id="2.40.330.10">
    <property type="entry name" value="DNA-binding pseudobarrel domain"/>
    <property type="match status" value="2"/>
</dbReference>
<sequence>MAKTVDFFKCYNPKFSALRLELPRAFSLQLQETVPERAFLRDRYTNIWPVKMAKFENDWFFCDGWEKFVEDNSLEFGDIFVIRYDGDNLFDIKLLGLSGCDKEGFHENQEQGEAQVEQVAHGRKHQRRLDPYGNDIFSLGLAIRPRNPYFVTKIRTYRRNDFYIPKETIKDFHLDNLPQEMFLIDPEGRQFQTKLTTWKDGRVWYSGGWKSLCALNSVRGKDTCICEFVGVCELLMLYFLSFSGCWRSLNSAQQLFLGRSK</sequence>
<keyword evidence="6" id="KW-0539">Nucleus</keyword>
<feature type="domain" description="TF-B3" evidence="7">
    <location>
        <begin position="147"/>
        <end position="242"/>
    </location>
</feature>
<accession>A0AAD2E301</accession>
<evidence type="ECO:0000256" key="5">
    <source>
        <dbReference type="ARBA" id="ARBA00023163"/>
    </source>
</evidence>
<evidence type="ECO:0000313" key="9">
    <source>
        <dbReference type="Proteomes" id="UP000834106"/>
    </source>
</evidence>